<dbReference type="PRINTS" id="PR00888">
    <property type="entry name" value="SM22CALPONIN"/>
</dbReference>
<comment type="caution">
    <text evidence="4">The sequence shown here is derived from an EMBL/GenBank/DDBJ whole genome shotgun (WGS) entry which is preliminary data.</text>
</comment>
<dbReference type="Gene3D" id="1.10.418.10">
    <property type="entry name" value="Calponin-like domain"/>
    <property type="match status" value="1"/>
</dbReference>
<evidence type="ECO:0000256" key="2">
    <source>
        <dbReference type="RuleBase" id="RU361224"/>
    </source>
</evidence>
<dbReference type="Proteomes" id="UP000499080">
    <property type="component" value="Unassembled WGS sequence"/>
</dbReference>
<dbReference type="GO" id="GO:0051015">
    <property type="term" value="F:actin filament binding"/>
    <property type="evidence" value="ECO:0007669"/>
    <property type="project" value="TreeGrafter"/>
</dbReference>
<name>A0A4Y2JYU2_ARAVE</name>
<dbReference type="EMBL" id="BGPR01004019">
    <property type="protein sequence ID" value="GBM95007.1"/>
    <property type="molecule type" value="Genomic_DNA"/>
</dbReference>
<evidence type="ECO:0000259" key="3">
    <source>
        <dbReference type="PROSITE" id="PS50021"/>
    </source>
</evidence>
<dbReference type="Pfam" id="PF00402">
    <property type="entry name" value="Calponin"/>
    <property type="match status" value="1"/>
</dbReference>
<dbReference type="FunFam" id="1.10.418.10:FF:000075">
    <property type="entry name" value="Transgelin"/>
    <property type="match status" value="1"/>
</dbReference>
<keyword evidence="5" id="KW-1185">Reference proteome</keyword>
<dbReference type="InterPro" id="IPR001715">
    <property type="entry name" value="CH_dom"/>
</dbReference>
<organism evidence="4 5">
    <name type="scientific">Araneus ventricosus</name>
    <name type="common">Orbweaver spider</name>
    <name type="synonym">Epeira ventricosa</name>
    <dbReference type="NCBI Taxonomy" id="182803"/>
    <lineage>
        <taxon>Eukaryota</taxon>
        <taxon>Metazoa</taxon>
        <taxon>Ecdysozoa</taxon>
        <taxon>Arthropoda</taxon>
        <taxon>Chelicerata</taxon>
        <taxon>Arachnida</taxon>
        <taxon>Araneae</taxon>
        <taxon>Araneomorphae</taxon>
        <taxon>Entelegynae</taxon>
        <taxon>Araneoidea</taxon>
        <taxon>Araneidae</taxon>
        <taxon>Araneus</taxon>
    </lineage>
</organism>
<dbReference type="AlphaFoldDB" id="A0A4Y2JYU2"/>
<dbReference type="InterPro" id="IPR050606">
    <property type="entry name" value="Calponin-like"/>
</dbReference>
<dbReference type="PANTHER" id="PTHR47385:SF14">
    <property type="entry name" value="TRANSGELIN"/>
    <property type="match status" value="1"/>
</dbReference>
<dbReference type="OrthoDB" id="21595at2759"/>
<dbReference type="SMART" id="SM00033">
    <property type="entry name" value="CH"/>
    <property type="match status" value="1"/>
</dbReference>
<dbReference type="InterPro" id="IPR036872">
    <property type="entry name" value="CH_dom_sf"/>
</dbReference>
<dbReference type="PROSITE" id="PS01052">
    <property type="entry name" value="CALPONIN_1"/>
    <property type="match status" value="1"/>
</dbReference>
<accession>A0A4Y2JYU2</accession>
<reference evidence="4 5" key="1">
    <citation type="journal article" date="2019" name="Sci. Rep.">
        <title>Orb-weaving spider Araneus ventricosus genome elucidates the spidroin gene catalogue.</title>
        <authorList>
            <person name="Kono N."/>
            <person name="Nakamura H."/>
            <person name="Ohtoshi R."/>
            <person name="Moran D.A.P."/>
            <person name="Shinohara A."/>
            <person name="Yoshida Y."/>
            <person name="Fujiwara M."/>
            <person name="Mori M."/>
            <person name="Tomita M."/>
            <person name="Arakawa K."/>
        </authorList>
    </citation>
    <scope>NUCLEOTIDE SEQUENCE [LARGE SCALE GENOMIC DNA]</scope>
</reference>
<dbReference type="PROSITE" id="PS51122">
    <property type="entry name" value="CALPONIN_2"/>
    <property type="match status" value="1"/>
</dbReference>
<dbReference type="Pfam" id="PF00307">
    <property type="entry name" value="CH"/>
    <property type="match status" value="1"/>
</dbReference>
<dbReference type="GO" id="GO:0015629">
    <property type="term" value="C:actin cytoskeleton"/>
    <property type="evidence" value="ECO:0007669"/>
    <property type="project" value="TreeGrafter"/>
</dbReference>
<comment type="similarity">
    <text evidence="1 2">Belongs to the calponin family.</text>
</comment>
<gene>
    <name evidence="4" type="primary">MYPH_0</name>
    <name evidence="4" type="ORF">AVEN_45171_1</name>
</gene>
<feature type="domain" description="Calponin-homology (CH)" evidence="3">
    <location>
        <begin position="94"/>
        <end position="206"/>
    </location>
</feature>
<dbReference type="PANTHER" id="PTHR47385">
    <property type="entry name" value="CALPONIN"/>
    <property type="match status" value="1"/>
</dbReference>
<dbReference type="GO" id="GO:0007015">
    <property type="term" value="P:actin filament organization"/>
    <property type="evidence" value="ECO:0007669"/>
    <property type="project" value="TreeGrafter"/>
</dbReference>
<dbReference type="InterPro" id="IPR003096">
    <property type="entry name" value="SM22_calponin"/>
</dbReference>
<proteinExistence type="inferred from homology"/>
<evidence type="ECO:0000313" key="5">
    <source>
        <dbReference type="Proteomes" id="UP000499080"/>
    </source>
</evidence>
<sequence length="260" mass="29545">MSDLLQTKIAIWVVSKWEGMCKCGKTERTNDQLLPQTGDKNIIKHLLPSYYSYSKWIFPNKTSCYSNHRQLDNLADRQYFHLVLNSSIQSKYDPALASQVLLWLKDVMGLEDIDTSGEREPFYQLLKDGQVLCRLINVLQPGSIPEKKINNTKMAFKCMENINLFLEQVKKLGVPAEETFQTVDLWEQQNLTSVLICLQSLARKASKFGFKSIGPKEAEANVRQFTDEQLKAGQGVISLQYGSNKGANQSGINFGNTRHM</sequence>
<evidence type="ECO:0000313" key="4">
    <source>
        <dbReference type="EMBL" id="GBM95007.1"/>
    </source>
</evidence>
<dbReference type="PROSITE" id="PS50021">
    <property type="entry name" value="CH"/>
    <property type="match status" value="1"/>
</dbReference>
<evidence type="ECO:0000256" key="1">
    <source>
        <dbReference type="ARBA" id="ARBA00009631"/>
    </source>
</evidence>
<protein>
    <recommendedName>
        <fullName evidence="2">Transgelin</fullName>
    </recommendedName>
</protein>
<dbReference type="SUPFAM" id="SSF47576">
    <property type="entry name" value="Calponin-homology domain, CH-domain"/>
    <property type="match status" value="1"/>
</dbReference>
<dbReference type="InterPro" id="IPR000557">
    <property type="entry name" value="Calponin_repeat"/>
</dbReference>